<evidence type="ECO:0000256" key="1">
    <source>
        <dbReference type="ARBA" id="ARBA00004173"/>
    </source>
</evidence>
<keyword evidence="4" id="KW-0689">Ribosomal protein</keyword>
<dbReference type="RefSeq" id="XP_009497078.1">
    <property type="nucleotide sequence ID" value="XM_009498803.1"/>
</dbReference>
<evidence type="ECO:0000256" key="3">
    <source>
        <dbReference type="ARBA" id="ARBA00022946"/>
    </source>
</evidence>
<evidence type="ECO:0000256" key="6">
    <source>
        <dbReference type="ARBA" id="ARBA00023274"/>
    </source>
</evidence>
<comment type="subcellular location">
    <subcellularLocation>
        <location evidence="1">Mitochondrion</location>
    </subcellularLocation>
</comment>
<gene>
    <name evidence="9" type="ORF">H696_04937</name>
</gene>
<evidence type="ECO:0000256" key="7">
    <source>
        <dbReference type="ARBA" id="ARBA00035180"/>
    </source>
</evidence>
<sequence length="99" mass="11338">MGIIKPSYLLRLNNMKSITFTFSPFHPKSTSTRALLSQVMTDKCRNTNGRCEVKPVVKSDMSEPVIEVVWTDNQISKINPTSMTVKELINYIDRNNARF</sequence>
<name>A0A058Z3D6_FONAL</name>
<organism evidence="9">
    <name type="scientific">Fonticula alba</name>
    <name type="common">Slime mold</name>
    <dbReference type="NCBI Taxonomy" id="691883"/>
    <lineage>
        <taxon>Eukaryota</taxon>
        <taxon>Rotosphaerida</taxon>
        <taxon>Fonticulaceae</taxon>
        <taxon>Fonticula</taxon>
    </lineage>
</organism>
<keyword evidence="5" id="KW-0496">Mitochondrion</keyword>
<dbReference type="Proteomes" id="UP000030693">
    <property type="component" value="Unassembled WGS sequence"/>
</dbReference>
<dbReference type="InterPro" id="IPR052473">
    <property type="entry name" value="mtLSU_mL53"/>
</dbReference>
<proteinExistence type="inferred from homology"/>
<keyword evidence="6" id="KW-0687">Ribonucleoprotein</keyword>
<dbReference type="OrthoDB" id="6618793at2759"/>
<dbReference type="GO" id="GO:0005762">
    <property type="term" value="C:mitochondrial large ribosomal subunit"/>
    <property type="evidence" value="ECO:0007669"/>
    <property type="project" value="TreeGrafter"/>
</dbReference>
<dbReference type="PANTHER" id="PTHR33618">
    <property type="entry name" value="39S RIBOSOMAL PROTEIN L53, MITOCHONDRIAL"/>
    <property type="match status" value="1"/>
</dbReference>
<evidence type="ECO:0000256" key="4">
    <source>
        <dbReference type="ARBA" id="ARBA00022980"/>
    </source>
</evidence>
<accession>A0A058Z3D6</accession>
<evidence type="ECO:0000313" key="10">
    <source>
        <dbReference type="Proteomes" id="UP000030693"/>
    </source>
</evidence>
<dbReference type="Pfam" id="PF10780">
    <property type="entry name" value="MRP_L53"/>
    <property type="match status" value="1"/>
</dbReference>
<evidence type="ECO:0000256" key="5">
    <source>
        <dbReference type="ARBA" id="ARBA00023128"/>
    </source>
</evidence>
<dbReference type="PANTHER" id="PTHR33618:SF1">
    <property type="entry name" value="LARGE RIBOSOMAL SUBUNIT PROTEIN ML53"/>
    <property type="match status" value="1"/>
</dbReference>
<dbReference type="AlphaFoldDB" id="A0A058Z3D6"/>
<dbReference type="InterPro" id="IPR019716">
    <property type="entry name" value="Ribosomal_mL53"/>
</dbReference>
<reference evidence="9" key="1">
    <citation type="submission" date="2013-04" db="EMBL/GenBank/DDBJ databases">
        <title>The Genome Sequence of Fonticula alba ATCC 38817.</title>
        <authorList>
            <consortium name="The Broad Institute Genomics Platform"/>
            <person name="Russ C."/>
            <person name="Cuomo C."/>
            <person name="Burger G."/>
            <person name="Gray M.W."/>
            <person name="Holland P.W.H."/>
            <person name="King N."/>
            <person name="Lang F.B.F."/>
            <person name="Roger A.J."/>
            <person name="Ruiz-Trillo I."/>
            <person name="Brown M."/>
            <person name="Walker B."/>
            <person name="Young S."/>
            <person name="Zeng Q."/>
            <person name="Gargeya S."/>
            <person name="Fitzgerald M."/>
            <person name="Haas B."/>
            <person name="Abouelleil A."/>
            <person name="Allen A.W."/>
            <person name="Alvarado L."/>
            <person name="Arachchi H.M."/>
            <person name="Berlin A.M."/>
            <person name="Chapman S.B."/>
            <person name="Gainer-Dewar J."/>
            <person name="Goldberg J."/>
            <person name="Griggs A."/>
            <person name="Gujja S."/>
            <person name="Hansen M."/>
            <person name="Howarth C."/>
            <person name="Imamovic A."/>
            <person name="Ireland A."/>
            <person name="Larimer J."/>
            <person name="McCowan C."/>
            <person name="Murphy C."/>
            <person name="Pearson M."/>
            <person name="Poon T.W."/>
            <person name="Priest M."/>
            <person name="Roberts A."/>
            <person name="Saif S."/>
            <person name="Shea T."/>
            <person name="Sisk P."/>
            <person name="Sykes S."/>
            <person name="Wortman J."/>
            <person name="Nusbaum C."/>
            <person name="Birren B."/>
        </authorList>
    </citation>
    <scope>NUCLEOTIDE SEQUENCE [LARGE SCALE GENOMIC DNA]</scope>
    <source>
        <strain evidence="9">ATCC 38817</strain>
    </source>
</reference>
<dbReference type="Gene3D" id="3.40.30.10">
    <property type="entry name" value="Glutaredoxin"/>
    <property type="match status" value="1"/>
</dbReference>
<evidence type="ECO:0000313" key="9">
    <source>
        <dbReference type="EMBL" id="KCV68646.1"/>
    </source>
</evidence>
<keyword evidence="3" id="KW-0809">Transit peptide</keyword>
<protein>
    <recommendedName>
        <fullName evidence="7">Large ribosomal subunit protein mL53</fullName>
    </recommendedName>
    <alternativeName>
        <fullName evidence="8">39S ribosomal protein L53, mitochondrial</fullName>
    </alternativeName>
</protein>
<dbReference type="EMBL" id="KB932208">
    <property type="protein sequence ID" value="KCV68646.1"/>
    <property type="molecule type" value="Genomic_DNA"/>
</dbReference>
<keyword evidence="10" id="KW-1185">Reference proteome</keyword>
<comment type="similarity">
    <text evidence="2">Belongs to the mitochondrion-specific ribosomal protein mL53 family.</text>
</comment>
<dbReference type="GeneID" id="20529662"/>
<evidence type="ECO:0000256" key="8">
    <source>
        <dbReference type="ARBA" id="ARBA00042721"/>
    </source>
</evidence>
<evidence type="ECO:0000256" key="2">
    <source>
        <dbReference type="ARBA" id="ARBA00005557"/>
    </source>
</evidence>